<evidence type="ECO:0000313" key="3">
    <source>
        <dbReference type="Proteomes" id="UP000241158"/>
    </source>
</evidence>
<keyword evidence="3" id="KW-1185">Reference proteome</keyword>
<protein>
    <submittedName>
        <fullName evidence="2">Uncharacterized protein</fullName>
    </submittedName>
</protein>
<proteinExistence type="predicted"/>
<keyword evidence="1" id="KW-0472">Membrane</keyword>
<gene>
    <name evidence="2" type="ORF">CU100_17830</name>
</gene>
<keyword evidence="1" id="KW-0812">Transmembrane</keyword>
<evidence type="ECO:0000313" key="2">
    <source>
        <dbReference type="EMBL" id="PSH57117.1"/>
    </source>
</evidence>
<accession>A0A2P7ASH0</accession>
<dbReference type="RefSeq" id="WP_106717882.1">
    <property type="nucleotide sequence ID" value="NZ_JACHXT010000003.1"/>
</dbReference>
<dbReference type="OrthoDB" id="8453239at2"/>
<dbReference type="AlphaFoldDB" id="A0A2P7ASH0"/>
<comment type="caution">
    <text evidence="2">The sequence shown here is derived from an EMBL/GenBank/DDBJ whole genome shotgun (WGS) entry which is preliminary data.</text>
</comment>
<evidence type="ECO:0000256" key="1">
    <source>
        <dbReference type="SAM" id="Phobius"/>
    </source>
</evidence>
<sequence>MFGWFVRVLLIVAGVITGWFVARDATNFGVLQMFVMLALITICVAALAFWPTLLSWFRGQR</sequence>
<dbReference type="EMBL" id="PGGN01000003">
    <property type="protein sequence ID" value="PSH57117.1"/>
    <property type="molecule type" value="Genomic_DNA"/>
</dbReference>
<feature type="transmembrane region" description="Helical" evidence="1">
    <location>
        <begin position="5"/>
        <end position="22"/>
    </location>
</feature>
<dbReference type="Proteomes" id="UP000241158">
    <property type="component" value="Unassembled WGS sequence"/>
</dbReference>
<organism evidence="2 3">
    <name type="scientific">Phyllobacterium endophyticum</name>
    <dbReference type="NCBI Taxonomy" id="1149773"/>
    <lineage>
        <taxon>Bacteria</taxon>
        <taxon>Pseudomonadati</taxon>
        <taxon>Pseudomonadota</taxon>
        <taxon>Alphaproteobacteria</taxon>
        <taxon>Hyphomicrobiales</taxon>
        <taxon>Phyllobacteriaceae</taxon>
        <taxon>Phyllobacterium</taxon>
    </lineage>
</organism>
<feature type="transmembrane region" description="Helical" evidence="1">
    <location>
        <begin position="34"/>
        <end position="57"/>
    </location>
</feature>
<reference evidence="3" key="1">
    <citation type="submission" date="2017-11" db="EMBL/GenBank/DDBJ databases">
        <authorList>
            <person name="Kuznetsova I."/>
            <person name="Sazanova A."/>
            <person name="Chirak E."/>
            <person name="Safronova V."/>
            <person name="Willems A."/>
        </authorList>
    </citation>
    <scope>NUCLEOTIDE SEQUENCE [LARGE SCALE GENOMIC DNA]</scope>
    <source>
        <strain evidence="3">PEPV15</strain>
    </source>
</reference>
<name>A0A2P7ASH0_9HYPH</name>
<keyword evidence="1" id="KW-1133">Transmembrane helix</keyword>